<evidence type="ECO:0000256" key="3">
    <source>
        <dbReference type="ARBA" id="ARBA00022553"/>
    </source>
</evidence>
<dbReference type="InterPro" id="IPR016120">
    <property type="entry name" value="Sig_transdc_His_kin_SpoOB"/>
</dbReference>
<name>A0A645AQ11_9ZZZZ</name>
<reference evidence="9" key="1">
    <citation type="submission" date="2019-08" db="EMBL/GenBank/DDBJ databases">
        <authorList>
            <person name="Kucharzyk K."/>
            <person name="Murdoch R.W."/>
            <person name="Higgins S."/>
            <person name="Loffler F."/>
        </authorList>
    </citation>
    <scope>NUCLEOTIDE SEQUENCE</scope>
</reference>
<evidence type="ECO:0000256" key="2">
    <source>
        <dbReference type="ARBA" id="ARBA00012438"/>
    </source>
</evidence>
<dbReference type="Pfam" id="PF02518">
    <property type="entry name" value="HATPase_c"/>
    <property type="match status" value="1"/>
</dbReference>
<feature type="compositionally biased region" description="Basic and acidic residues" evidence="7">
    <location>
        <begin position="385"/>
        <end position="409"/>
    </location>
</feature>
<dbReference type="GO" id="GO:0000155">
    <property type="term" value="F:phosphorelay sensor kinase activity"/>
    <property type="evidence" value="ECO:0007669"/>
    <property type="project" value="InterPro"/>
</dbReference>
<dbReference type="InterPro" id="IPR004358">
    <property type="entry name" value="Sig_transdc_His_kin-like_C"/>
</dbReference>
<dbReference type="SUPFAM" id="SSF55874">
    <property type="entry name" value="ATPase domain of HSP90 chaperone/DNA topoisomerase II/histidine kinase"/>
    <property type="match status" value="1"/>
</dbReference>
<evidence type="ECO:0000256" key="4">
    <source>
        <dbReference type="ARBA" id="ARBA00022679"/>
    </source>
</evidence>
<gene>
    <name evidence="9" type="primary">citS_3</name>
    <name evidence="9" type="ORF">SDC9_101940</name>
</gene>
<dbReference type="InterPro" id="IPR036890">
    <property type="entry name" value="HATPase_C_sf"/>
</dbReference>
<dbReference type="InterPro" id="IPR005467">
    <property type="entry name" value="His_kinase_dom"/>
</dbReference>
<evidence type="ECO:0000256" key="5">
    <source>
        <dbReference type="ARBA" id="ARBA00022777"/>
    </source>
</evidence>
<dbReference type="InterPro" id="IPR050980">
    <property type="entry name" value="2C_sensor_his_kinase"/>
</dbReference>
<proteinExistence type="predicted"/>
<dbReference type="Gene3D" id="3.30.450.20">
    <property type="entry name" value="PAS domain"/>
    <property type="match status" value="1"/>
</dbReference>
<dbReference type="EC" id="2.7.13.3" evidence="2"/>
<feature type="region of interest" description="Disordered" evidence="7">
    <location>
        <begin position="372"/>
        <end position="409"/>
    </location>
</feature>
<sequence length="409" mass="43892">MLLGAAGLLASWLLNRYLDRTTFGLGPRQLAENFTFLDTALHNVNVGIVLLAPDGHLGLYNDRAAELLGLPQPPGTGDHADGSRTVTAQLADLDLPGPIADLLGSGREARDELFTAGDRILVVNQHRTRPAARPGILPWRRPGVVAADNGTVVTLYDRTDVQHMNRELESTRSLTDALRSQTHEHANRLHTVLSLLELGRADRARELLTDGLHTVGTPLDAAPDLEAEPAVTALLLAKAAQARERGVRMEHHNEIDVPTGISSRDLVTLLGNLLDNAIDAAARSDLPAEDRWVDAEARLDGDWLILQVADGGPGPSAADRERIFDLGWSTKPAGPAGRGMGLALVRQTARQLGGQAELVQDSGTVFTVEVPLRRPATVGSGRAASRSDGDRSAPWRDRDRSASRSDDDA</sequence>
<keyword evidence="6" id="KW-0902">Two-component regulatory system</keyword>
<protein>
    <recommendedName>
        <fullName evidence="2">histidine kinase</fullName>
        <ecNumber evidence="2">2.7.13.3</ecNumber>
    </recommendedName>
</protein>
<dbReference type="EMBL" id="VSSQ01015135">
    <property type="protein sequence ID" value="MPM55147.1"/>
    <property type="molecule type" value="Genomic_DNA"/>
</dbReference>
<dbReference type="PANTHER" id="PTHR44936">
    <property type="entry name" value="SENSOR PROTEIN CREC"/>
    <property type="match status" value="1"/>
</dbReference>
<feature type="domain" description="Histidine kinase" evidence="8">
    <location>
        <begin position="266"/>
        <end position="374"/>
    </location>
</feature>
<evidence type="ECO:0000259" key="8">
    <source>
        <dbReference type="PROSITE" id="PS50109"/>
    </source>
</evidence>
<dbReference type="SMART" id="SM00387">
    <property type="entry name" value="HATPase_c"/>
    <property type="match status" value="1"/>
</dbReference>
<dbReference type="AlphaFoldDB" id="A0A645AQ11"/>
<organism evidence="9">
    <name type="scientific">bioreactor metagenome</name>
    <dbReference type="NCBI Taxonomy" id="1076179"/>
    <lineage>
        <taxon>unclassified sequences</taxon>
        <taxon>metagenomes</taxon>
        <taxon>ecological metagenomes</taxon>
    </lineage>
</organism>
<dbReference type="Pfam" id="PF14689">
    <property type="entry name" value="SPOB_a"/>
    <property type="match status" value="1"/>
</dbReference>
<comment type="catalytic activity">
    <reaction evidence="1">
        <text>ATP + protein L-histidine = ADP + protein N-phospho-L-histidine.</text>
        <dbReference type="EC" id="2.7.13.3"/>
    </reaction>
</comment>
<dbReference type="PROSITE" id="PS50109">
    <property type="entry name" value="HIS_KIN"/>
    <property type="match status" value="1"/>
</dbReference>
<dbReference type="PRINTS" id="PR00344">
    <property type="entry name" value="BCTRLSENSOR"/>
</dbReference>
<keyword evidence="5" id="KW-0418">Kinase</keyword>
<dbReference type="InterPro" id="IPR003594">
    <property type="entry name" value="HATPase_dom"/>
</dbReference>
<evidence type="ECO:0000256" key="1">
    <source>
        <dbReference type="ARBA" id="ARBA00000085"/>
    </source>
</evidence>
<dbReference type="PANTHER" id="PTHR44936:SF9">
    <property type="entry name" value="SENSOR PROTEIN CREC"/>
    <property type="match status" value="1"/>
</dbReference>
<dbReference type="Gene3D" id="1.10.287.130">
    <property type="match status" value="1"/>
</dbReference>
<evidence type="ECO:0000313" key="9">
    <source>
        <dbReference type="EMBL" id="MPM55147.1"/>
    </source>
</evidence>
<dbReference type="InterPro" id="IPR039506">
    <property type="entry name" value="SPOB_a"/>
</dbReference>
<keyword evidence="4 9" id="KW-0808">Transferase</keyword>
<keyword evidence="3" id="KW-0597">Phosphoprotein</keyword>
<dbReference type="Gene3D" id="3.30.565.10">
    <property type="entry name" value="Histidine kinase-like ATPase, C-terminal domain"/>
    <property type="match status" value="1"/>
</dbReference>
<accession>A0A645AQ11</accession>
<evidence type="ECO:0000256" key="7">
    <source>
        <dbReference type="SAM" id="MobiDB-lite"/>
    </source>
</evidence>
<comment type="caution">
    <text evidence="9">The sequence shown here is derived from an EMBL/GenBank/DDBJ whole genome shotgun (WGS) entry which is preliminary data.</text>
</comment>
<dbReference type="SUPFAM" id="SSF55890">
    <property type="entry name" value="Sporulation response regulatory protein Spo0B"/>
    <property type="match status" value="1"/>
</dbReference>
<evidence type="ECO:0000256" key="6">
    <source>
        <dbReference type="ARBA" id="ARBA00023012"/>
    </source>
</evidence>